<evidence type="ECO:0000256" key="4">
    <source>
        <dbReference type="ARBA" id="ARBA00023163"/>
    </source>
</evidence>
<dbReference type="CDD" id="cd11393">
    <property type="entry name" value="bHLH_AtbHLH_like"/>
    <property type="match status" value="1"/>
</dbReference>
<keyword evidence="2" id="KW-0805">Transcription regulation</keyword>
<evidence type="ECO:0000259" key="8">
    <source>
        <dbReference type="PROSITE" id="PS50888"/>
    </source>
</evidence>
<evidence type="ECO:0000256" key="7">
    <source>
        <dbReference type="SAM" id="MobiDB-lite"/>
    </source>
</evidence>
<feature type="region of interest" description="Disordered" evidence="7">
    <location>
        <begin position="1"/>
        <end position="122"/>
    </location>
</feature>
<dbReference type="Proteomes" id="UP001457282">
    <property type="component" value="Unassembled WGS sequence"/>
</dbReference>
<evidence type="ECO:0000256" key="5">
    <source>
        <dbReference type="ARBA" id="ARBA00023242"/>
    </source>
</evidence>
<proteinExistence type="predicted"/>
<dbReference type="EMBL" id="JBEDUW010000002">
    <property type="protein sequence ID" value="KAK9942062.1"/>
    <property type="molecule type" value="Genomic_DNA"/>
</dbReference>
<dbReference type="Pfam" id="PF00010">
    <property type="entry name" value="HLH"/>
    <property type="match status" value="1"/>
</dbReference>
<keyword evidence="6" id="KW-0175">Coiled coil</keyword>
<dbReference type="InterPro" id="IPR036638">
    <property type="entry name" value="HLH_DNA-bd_sf"/>
</dbReference>
<feature type="coiled-coil region" evidence="6">
    <location>
        <begin position="159"/>
        <end position="186"/>
    </location>
</feature>
<evidence type="ECO:0000313" key="10">
    <source>
        <dbReference type="Proteomes" id="UP001457282"/>
    </source>
</evidence>
<feature type="compositionally biased region" description="Basic and acidic residues" evidence="7">
    <location>
        <begin position="96"/>
        <end position="111"/>
    </location>
</feature>
<dbReference type="AlphaFoldDB" id="A0AAW1Y2K0"/>
<dbReference type="Gene3D" id="4.10.280.10">
    <property type="entry name" value="Helix-loop-helix DNA-binding domain"/>
    <property type="match status" value="1"/>
</dbReference>
<keyword evidence="4" id="KW-0804">Transcription</keyword>
<protein>
    <recommendedName>
        <fullName evidence="8">BHLH domain-containing protein</fullName>
    </recommendedName>
</protein>
<name>A0AAW1Y2K0_RUBAR</name>
<dbReference type="CDD" id="cd04873">
    <property type="entry name" value="ACT_UUR-ACR-like"/>
    <property type="match status" value="1"/>
</dbReference>
<keyword evidence="3" id="KW-0238">DNA-binding</keyword>
<dbReference type="PANTHER" id="PTHR46772">
    <property type="entry name" value="BHLH DOMAIN-CONTAINING PROTEIN"/>
    <property type="match status" value="1"/>
</dbReference>
<dbReference type="GO" id="GO:0003700">
    <property type="term" value="F:DNA-binding transcription factor activity"/>
    <property type="evidence" value="ECO:0007669"/>
    <property type="project" value="InterPro"/>
</dbReference>
<feature type="compositionally biased region" description="Basic residues" evidence="7">
    <location>
        <begin position="69"/>
        <end position="79"/>
    </location>
</feature>
<evidence type="ECO:0000256" key="2">
    <source>
        <dbReference type="ARBA" id="ARBA00023015"/>
    </source>
</evidence>
<comment type="subcellular location">
    <subcellularLocation>
        <location evidence="1">Nucleus</location>
    </subcellularLocation>
</comment>
<feature type="compositionally biased region" description="Polar residues" evidence="7">
    <location>
        <begin position="17"/>
        <end position="40"/>
    </location>
</feature>
<keyword evidence="10" id="KW-1185">Reference proteome</keyword>
<gene>
    <name evidence="9" type="ORF">M0R45_007751</name>
</gene>
<dbReference type="InterPro" id="IPR045239">
    <property type="entry name" value="bHLH95_bHLH"/>
</dbReference>
<reference evidence="9 10" key="1">
    <citation type="journal article" date="2023" name="G3 (Bethesda)">
        <title>A chromosome-length genome assembly and annotation of blackberry (Rubus argutus, cv. 'Hillquist').</title>
        <authorList>
            <person name="Bruna T."/>
            <person name="Aryal R."/>
            <person name="Dudchenko O."/>
            <person name="Sargent D.J."/>
            <person name="Mead D."/>
            <person name="Buti M."/>
            <person name="Cavallini A."/>
            <person name="Hytonen T."/>
            <person name="Andres J."/>
            <person name="Pham M."/>
            <person name="Weisz D."/>
            <person name="Mascagni F."/>
            <person name="Usai G."/>
            <person name="Natali L."/>
            <person name="Bassil N."/>
            <person name="Fernandez G.E."/>
            <person name="Lomsadze A."/>
            <person name="Armour M."/>
            <person name="Olukolu B."/>
            <person name="Poorten T."/>
            <person name="Britton C."/>
            <person name="Davik J."/>
            <person name="Ashrafi H."/>
            <person name="Aiden E.L."/>
            <person name="Borodovsky M."/>
            <person name="Worthington M."/>
        </authorList>
    </citation>
    <scope>NUCLEOTIDE SEQUENCE [LARGE SCALE GENOMIC DNA]</scope>
    <source>
        <strain evidence="9">PI 553951</strain>
    </source>
</reference>
<feature type="compositionally biased region" description="Basic and acidic residues" evidence="7">
    <location>
        <begin position="49"/>
        <end position="68"/>
    </location>
</feature>
<feature type="compositionally biased region" description="Gly residues" evidence="7">
    <location>
        <begin position="80"/>
        <end position="89"/>
    </location>
</feature>
<evidence type="ECO:0000256" key="1">
    <source>
        <dbReference type="ARBA" id="ARBA00004123"/>
    </source>
</evidence>
<dbReference type="SUPFAM" id="SSF47459">
    <property type="entry name" value="HLH, helix-loop-helix DNA-binding domain"/>
    <property type="match status" value="1"/>
</dbReference>
<dbReference type="InterPro" id="IPR044278">
    <property type="entry name" value="BHLH95-like"/>
</dbReference>
<keyword evidence="5" id="KW-0539">Nucleus</keyword>
<dbReference type="SMART" id="SM00353">
    <property type="entry name" value="HLH"/>
    <property type="match status" value="1"/>
</dbReference>
<dbReference type="InterPro" id="IPR011598">
    <property type="entry name" value="bHLH_dom"/>
</dbReference>
<evidence type="ECO:0000256" key="6">
    <source>
        <dbReference type="SAM" id="Coils"/>
    </source>
</evidence>
<sequence length="357" mass="39074">MSEPEAGGGGSDGVLWENQSWANLSNSTDNFLVNSNSENSAGGGDEGEDKVGEKETEDQEQPKIEPRAPAKKTTAKKRGGGGGGCGGKKNNGKATKGKEKASSDEVVKEGKGGGGDSEDDHELHIYTERERRKKMRTMFANLHALLPQLPSKADKSTIVDEAVSYIKRLEINLQSLQQQKMERMRSHPGSTIVNYNPSSILINPQNVAYDSRDPFLATHASSSNLATASTTTANGFNINPNFNPLNNSLSTNSLSTEPVVFDTWTSANVVLNMCGDEAQISVCTPKKPGIFSQICYILEKYRLVVVTAHINSDFHRCMYMIQAQASRAPDNHFLEMFPAEEIFKQAVNEIHLWVSNY</sequence>
<dbReference type="PROSITE" id="PS50888">
    <property type="entry name" value="BHLH"/>
    <property type="match status" value="1"/>
</dbReference>
<accession>A0AAW1Y2K0</accession>
<comment type="caution">
    <text evidence="9">The sequence shown here is derived from an EMBL/GenBank/DDBJ whole genome shotgun (WGS) entry which is preliminary data.</text>
</comment>
<feature type="domain" description="BHLH" evidence="8">
    <location>
        <begin position="119"/>
        <end position="169"/>
    </location>
</feature>
<dbReference type="PANTHER" id="PTHR46772:SF8">
    <property type="entry name" value="TRANSCRIPTION FACTOR BHLH95"/>
    <property type="match status" value="1"/>
</dbReference>
<feature type="compositionally biased region" description="Gly residues" evidence="7">
    <location>
        <begin position="1"/>
        <end position="12"/>
    </location>
</feature>
<evidence type="ECO:0000313" key="9">
    <source>
        <dbReference type="EMBL" id="KAK9942062.1"/>
    </source>
</evidence>
<dbReference type="GO" id="GO:0003677">
    <property type="term" value="F:DNA binding"/>
    <property type="evidence" value="ECO:0007669"/>
    <property type="project" value="UniProtKB-KW"/>
</dbReference>
<organism evidence="9 10">
    <name type="scientific">Rubus argutus</name>
    <name type="common">Southern blackberry</name>
    <dbReference type="NCBI Taxonomy" id="59490"/>
    <lineage>
        <taxon>Eukaryota</taxon>
        <taxon>Viridiplantae</taxon>
        <taxon>Streptophyta</taxon>
        <taxon>Embryophyta</taxon>
        <taxon>Tracheophyta</taxon>
        <taxon>Spermatophyta</taxon>
        <taxon>Magnoliopsida</taxon>
        <taxon>eudicotyledons</taxon>
        <taxon>Gunneridae</taxon>
        <taxon>Pentapetalae</taxon>
        <taxon>rosids</taxon>
        <taxon>fabids</taxon>
        <taxon>Rosales</taxon>
        <taxon>Rosaceae</taxon>
        <taxon>Rosoideae</taxon>
        <taxon>Rosoideae incertae sedis</taxon>
        <taxon>Rubus</taxon>
    </lineage>
</organism>
<evidence type="ECO:0000256" key="3">
    <source>
        <dbReference type="ARBA" id="ARBA00023125"/>
    </source>
</evidence>
<dbReference type="GO" id="GO:0005634">
    <property type="term" value="C:nucleus"/>
    <property type="evidence" value="ECO:0007669"/>
    <property type="project" value="UniProtKB-SubCell"/>
</dbReference>
<dbReference type="GO" id="GO:0046983">
    <property type="term" value="F:protein dimerization activity"/>
    <property type="evidence" value="ECO:0007669"/>
    <property type="project" value="InterPro"/>
</dbReference>
<dbReference type="GO" id="GO:0009960">
    <property type="term" value="P:endosperm development"/>
    <property type="evidence" value="ECO:0007669"/>
    <property type="project" value="InterPro"/>
</dbReference>